<dbReference type="EMBL" id="PDOM01000717">
    <property type="protein sequence ID" value="PHP44888.1"/>
    <property type="molecule type" value="Genomic_DNA"/>
</dbReference>
<evidence type="ECO:0000313" key="2">
    <source>
        <dbReference type="EMBL" id="PHP44888.1"/>
    </source>
</evidence>
<accession>A0A7Z1HR08</accession>
<sequence>AKTSVQKLTKATEDAGYPSSVKNRS</sequence>
<evidence type="ECO:0000313" key="3">
    <source>
        <dbReference type="Proteomes" id="UP000221568"/>
    </source>
</evidence>
<protein>
    <submittedName>
        <fullName evidence="2">Mercuric transport protein periplasmic component</fullName>
    </submittedName>
</protein>
<dbReference type="Proteomes" id="UP000221568">
    <property type="component" value="Unassembled WGS sequence"/>
</dbReference>
<name>A0A7Z1HR08_SALDU</name>
<feature type="non-terminal residue" evidence="2">
    <location>
        <position position="1"/>
    </location>
</feature>
<gene>
    <name evidence="2" type="ORF">CR088_30390</name>
</gene>
<proteinExistence type="predicted"/>
<feature type="region of interest" description="Disordered" evidence="1">
    <location>
        <begin position="1"/>
        <end position="25"/>
    </location>
</feature>
<comment type="caution">
    <text evidence="2">The sequence shown here is derived from an EMBL/GenBank/DDBJ whole genome shotgun (WGS) entry which is preliminary data.</text>
</comment>
<organism evidence="2 3">
    <name type="scientific">Salmonella dublin</name>
    <dbReference type="NCBI Taxonomy" id="98360"/>
    <lineage>
        <taxon>Bacteria</taxon>
        <taxon>Pseudomonadati</taxon>
        <taxon>Pseudomonadota</taxon>
        <taxon>Gammaproteobacteria</taxon>
        <taxon>Enterobacterales</taxon>
        <taxon>Enterobacteriaceae</taxon>
        <taxon>Salmonella</taxon>
    </lineage>
</organism>
<reference evidence="2 3" key="1">
    <citation type="submission" date="2017-10" db="EMBL/GenBank/DDBJ databases">
        <title>Characterization of the Virulence Potential of Salmonella enterica Isolates Carrying Incompatibility Group FIB Plasmids using Caco-2 Intestinal Epithelial Cells.</title>
        <authorList>
            <person name="Sanad Y."/>
            <person name="Khajanchi B."/>
            <person name="Deck J."/>
            <person name="Cox J."/>
            <person name="Thaker R."/>
            <person name="Han J."/>
            <person name="Nayak R."/>
            <person name="Foley S."/>
        </authorList>
    </citation>
    <scope>NUCLEOTIDE SEQUENCE [LARGE SCALE GENOMIC DNA]</scope>
    <source>
        <strain evidence="2 3">SE853</strain>
    </source>
</reference>
<dbReference type="AlphaFoldDB" id="A0A7Z1HR08"/>
<evidence type="ECO:0000256" key="1">
    <source>
        <dbReference type="SAM" id="MobiDB-lite"/>
    </source>
</evidence>